<dbReference type="CDD" id="cd07379">
    <property type="entry name" value="MPP_239FB"/>
    <property type="match status" value="1"/>
</dbReference>
<dbReference type="SUPFAM" id="SSF56300">
    <property type="entry name" value="Metallo-dependent phosphatases"/>
    <property type="match status" value="1"/>
</dbReference>
<gene>
    <name evidence="2" type="ORF">WHR41_02179</name>
</gene>
<feature type="domain" description="Calcineurin-like phosphoesterase" evidence="1">
    <location>
        <begin position="68"/>
        <end position="234"/>
    </location>
</feature>
<protein>
    <recommendedName>
        <fullName evidence="1">Calcineurin-like phosphoesterase domain-containing protein</fullName>
    </recommendedName>
</protein>
<dbReference type="InterPro" id="IPR029052">
    <property type="entry name" value="Metallo-depent_PP-like"/>
</dbReference>
<dbReference type="PANTHER" id="PTHR12905:SF18">
    <property type="entry name" value="ESTER HYDROLASE, PUTATIVE (AFU_ORTHOLOGUE AFUA_4G03130)-RELATED"/>
    <property type="match status" value="1"/>
</dbReference>
<dbReference type="RefSeq" id="XP_069232475.1">
    <property type="nucleotide sequence ID" value="XM_069370785.1"/>
</dbReference>
<dbReference type="GO" id="GO:0016787">
    <property type="term" value="F:hydrolase activity"/>
    <property type="evidence" value="ECO:0007669"/>
    <property type="project" value="InterPro"/>
</dbReference>
<proteinExistence type="predicted"/>
<evidence type="ECO:0000313" key="2">
    <source>
        <dbReference type="EMBL" id="KAL1589370.1"/>
    </source>
</evidence>
<dbReference type="Proteomes" id="UP000803884">
    <property type="component" value="Unassembled WGS sequence"/>
</dbReference>
<dbReference type="Pfam" id="PF00149">
    <property type="entry name" value="Metallophos"/>
    <property type="match status" value="1"/>
</dbReference>
<dbReference type="InterPro" id="IPR004843">
    <property type="entry name" value="Calcineurin-like_PHP"/>
</dbReference>
<keyword evidence="3" id="KW-1185">Reference proteome</keyword>
<evidence type="ECO:0000313" key="3">
    <source>
        <dbReference type="Proteomes" id="UP000803884"/>
    </source>
</evidence>
<dbReference type="PANTHER" id="PTHR12905">
    <property type="entry name" value="METALLOPHOSPHOESTERASE"/>
    <property type="match status" value="1"/>
</dbReference>
<accession>A0AB34L0L6</accession>
<sequence>MASLLAPTSPFDRPSLAYTLLTQPLHLVLRLLSHLLTSLRPPPNRHPRPIRLVCISDTHSLDPGAIPPGDILIHAGDITAHGTPSELQTAIDTLSALPHPHKFIIAGNHDTYLDPSSRATLSASDAAFPPKNLSWRSLTYLQHTTTTLHLPSHNRTLTLHGSPQTPLPDPTFAFTYARGQDAWARTVPLSTDVLITHTPPKHHLDLPAALGCEHLAAEVARVKPLVHVFGHVHAARSDFEGRVTGARERVVWGAGQKALESGLARRARGCVWDVLNLGLWWDLGRVVYYGVGAVLWERVWGGASGEASTVMVNAAMMWEGSGRLGNEAQVVEV</sequence>
<comment type="caution">
    <text evidence="2">The sequence shown here is derived from an EMBL/GenBank/DDBJ whole genome shotgun (WGS) entry which is preliminary data.</text>
</comment>
<dbReference type="EMBL" id="JAAQHG020000005">
    <property type="protein sequence ID" value="KAL1589370.1"/>
    <property type="molecule type" value="Genomic_DNA"/>
</dbReference>
<name>A0AB34L0L6_9PEZI</name>
<dbReference type="GeneID" id="96003623"/>
<evidence type="ECO:0000259" key="1">
    <source>
        <dbReference type="Pfam" id="PF00149"/>
    </source>
</evidence>
<dbReference type="AlphaFoldDB" id="A0AB34L0L6"/>
<dbReference type="Gene3D" id="3.60.21.10">
    <property type="match status" value="1"/>
</dbReference>
<organism evidence="2 3">
    <name type="scientific">Cladosporium halotolerans</name>
    <dbReference type="NCBI Taxonomy" id="1052096"/>
    <lineage>
        <taxon>Eukaryota</taxon>
        <taxon>Fungi</taxon>
        <taxon>Dikarya</taxon>
        <taxon>Ascomycota</taxon>
        <taxon>Pezizomycotina</taxon>
        <taxon>Dothideomycetes</taxon>
        <taxon>Dothideomycetidae</taxon>
        <taxon>Cladosporiales</taxon>
        <taxon>Cladosporiaceae</taxon>
        <taxon>Cladosporium</taxon>
    </lineage>
</organism>
<reference evidence="2 3" key="1">
    <citation type="journal article" date="2020" name="Microbiol. Resour. Announc.">
        <title>Draft Genome Sequence of a Cladosporium Species Isolated from the Mesophotic Ascidian Didemnum maculosum.</title>
        <authorList>
            <person name="Gioti A."/>
            <person name="Siaperas R."/>
            <person name="Nikolaivits E."/>
            <person name="Le Goff G."/>
            <person name="Ouazzani J."/>
            <person name="Kotoulas G."/>
            <person name="Topakas E."/>
        </authorList>
    </citation>
    <scope>NUCLEOTIDE SEQUENCE [LARGE SCALE GENOMIC DNA]</scope>
    <source>
        <strain evidence="2 3">TM138-S3</strain>
    </source>
</reference>
<dbReference type="InterPro" id="IPR051693">
    <property type="entry name" value="UPF0046_metallophosphoest"/>
</dbReference>